<comment type="caution">
    <text evidence="2">The sequence shown here is derived from an EMBL/GenBank/DDBJ whole genome shotgun (WGS) entry which is preliminary data.</text>
</comment>
<evidence type="ECO:0000313" key="2">
    <source>
        <dbReference type="EMBL" id="MDL5159285.1"/>
    </source>
</evidence>
<keyword evidence="3" id="KW-1185">Reference proteome</keyword>
<accession>A0ABT7MF40</accession>
<evidence type="ECO:0000313" key="3">
    <source>
        <dbReference type="Proteomes" id="UP001231924"/>
    </source>
</evidence>
<dbReference type="EMBL" id="JASVWF010000007">
    <property type="protein sequence ID" value="MDL5159285.1"/>
    <property type="molecule type" value="Genomic_DNA"/>
</dbReference>
<dbReference type="Proteomes" id="UP001231924">
    <property type="component" value="Unassembled WGS sequence"/>
</dbReference>
<dbReference type="InterPro" id="IPR025349">
    <property type="entry name" value="DUF4253"/>
</dbReference>
<reference evidence="2 3" key="1">
    <citation type="submission" date="2023-06" db="EMBL/GenBank/DDBJ databases">
        <title>Actinomycetospora Odt1-22.</title>
        <authorList>
            <person name="Supong K."/>
        </authorList>
    </citation>
    <scope>NUCLEOTIDE SEQUENCE [LARGE SCALE GENOMIC DNA]</scope>
    <source>
        <strain evidence="2 3">Odt1-22</strain>
    </source>
</reference>
<gene>
    <name evidence="2" type="ORF">QRT03_25185</name>
</gene>
<organism evidence="2 3">
    <name type="scientific">Actinomycetospora termitidis</name>
    <dbReference type="NCBI Taxonomy" id="3053470"/>
    <lineage>
        <taxon>Bacteria</taxon>
        <taxon>Bacillati</taxon>
        <taxon>Actinomycetota</taxon>
        <taxon>Actinomycetes</taxon>
        <taxon>Pseudonocardiales</taxon>
        <taxon>Pseudonocardiaceae</taxon>
        <taxon>Actinomycetospora</taxon>
    </lineage>
</organism>
<sequence length="115" mass="12954">MAVVEAARPADVPLALQWTGMCNYWHQDLSRAGAVLRSWEERFGAMVVYVGTATLLLSVACPPRTLDEARLVATEHFAFCPDQVDPQTGKETGPLTISAYAQTIRGQFHWRFWWD</sequence>
<evidence type="ECO:0000259" key="1">
    <source>
        <dbReference type="Pfam" id="PF14062"/>
    </source>
</evidence>
<feature type="domain" description="DUF4253" evidence="1">
    <location>
        <begin position="1"/>
        <end position="115"/>
    </location>
</feature>
<proteinExistence type="predicted"/>
<dbReference type="RefSeq" id="WP_286055866.1">
    <property type="nucleotide sequence ID" value="NZ_JASVWF010000007.1"/>
</dbReference>
<dbReference type="Pfam" id="PF14062">
    <property type="entry name" value="DUF4253"/>
    <property type="match status" value="1"/>
</dbReference>
<name>A0ABT7MF40_9PSEU</name>
<protein>
    <submittedName>
        <fullName evidence="2">DUF4253 domain-containing protein</fullName>
    </submittedName>
</protein>